<dbReference type="RefSeq" id="WP_206728548.1">
    <property type="nucleotide sequence ID" value="NZ_CP071090.1"/>
</dbReference>
<dbReference type="Gene3D" id="3.40.50.1460">
    <property type="match status" value="1"/>
</dbReference>
<dbReference type="Proteomes" id="UP000662747">
    <property type="component" value="Chromosome"/>
</dbReference>
<accession>A0ABX7P9A1</accession>
<feature type="chain" id="PRO_5046130447" evidence="1">
    <location>
        <begin position="19"/>
        <end position="756"/>
    </location>
</feature>
<feature type="signal peptide" evidence="1">
    <location>
        <begin position="1"/>
        <end position="18"/>
    </location>
</feature>
<keyword evidence="1" id="KW-0732">Signal</keyword>
<protein>
    <submittedName>
        <fullName evidence="3">Caspase family protein</fullName>
    </submittedName>
</protein>
<evidence type="ECO:0000256" key="1">
    <source>
        <dbReference type="SAM" id="SignalP"/>
    </source>
</evidence>
<evidence type="ECO:0000313" key="3">
    <source>
        <dbReference type="EMBL" id="QSQ27020.1"/>
    </source>
</evidence>
<name>A0ABX7P9A1_9BACT</name>
<organism evidence="3 4">
    <name type="scientific">Pyxidicoccus parkwayensis</name>
    <dbReference type="NCBI Taxonomy" id="2813578"/>
    <lineage>
        <taxon>Bacteria</taxon>
        <taxon>Pseudomonadati</taxon>
        <taxon>Myxococcota</taxon>
        <taxon>Myxococcia</taxon>
        <taxon>Myxococcales</taxon>
        <taxon>Cystobacterineae</taxon>
        <taxon>Myxococcaceae</taxon>
        <taxon>Pyxidicoccus</taxon>
    </lineage>
</organism>
<proteinExistence type="predicted"/>
<dbReference type="InterPro" id="IPR011600">
    <property type="entry name" value="Pept_C14_caspase"/>
</dbReference>
<reference evidence="3 4" key="1">
    <citation type="submission" date="2021-02" db="EMBL/GenBank/DDBJ databases">
        <title>De Novo genome assembly of isolated myxobacteria.</title>
        <authorList>
            <person name="Stevens D.C."/>
        </authorList>
    </citation>
    <scope>NUCLEOTIDE SEQUENCE [LARGE SCALE GENOMIC DNA]</scope>
    <source>
        <strain evidence="4">SCPEA02</strain>
    </source>
</reference>
<evidence type="ECO:0000259" key="2">
    <source>
        <dbReference type="Pfam" id="PF00656"/>
    </source>
</evidence>
<gene>
    <name evidence="3" type="ORF">JY651_19805</name>
</gene>
<dbReference type="Pfam" id="PF00656">
    <property type="entry name" value="Peptidase_C14"/>
    <property type="match status" value="1"/>
</dbReference>
<evidence type="ECO:0000313" key="4">
    <source>
        <dbReference type="Proteomes" id="UP000662747"/>
    </source>
</evidence>
<dbReference type="NCBIfam" id="NF047436">
    <property type="entry name" value="LA_2272_repeat"/>
    <property type="match status" value="1"/>
</dbReference>
<feature type="domain" description="Peptidase C14 caspase" evidence="2">
    <location>
        <begin position="36"/>
        <end position="226"/>
    </location>
</feature>
<dbReference type="InterPro" id="IPR058093">
    <property type="entry name" value="LA_2272-like"/>
</dbReference>
<keyword evidence="4" id="KW-1185">Reference proteome</keyword>
<sequence length="756" mass="79555">MTRSLLFSLLLLPALASAAPAPAPAPAIATASQPVRRFALLVGVNDGGPGRAKLRYAVTDAQSFGEVLEELGGVQPQDKLTMMEGNRADLERSLSKFKAMIASAKSGGGRTEALIYYSGHSDEEGLLLQQDRFGYKELRQALESLPADVRIAILDSCASGTLARQKGGVRRPSFLVDASTAVRGHAILTSSSEDEVSQESDRIGGSFFTHNLVSGLRGAADATGDGRVTLHEAYQFAFHETLARTEQTRAGAQHPAYDIELAGTGELVMTDLRSTAAVLVLGDMVDGRLYVRDQPGRLVVELKKYAGRSTELALQPGRYTVMRESLGAASRAELVLDQGGRVTLAESAFKPVGVEMTAMRGGGTPRLDGMTPSIVAKDAPPGMDGTPRRYLPINLGLFPKVQTNDLVGGDVDNTFSFALAAGRTARLNGVALALGGNWATDTVKGLQLAVGGNLARADVSGTQMSVGGNWATGEVDGLQMSVGLNVARKGGLAGQMTVGGNVSNASLSGMQLAVGGNWVEGDFGGWQSAVGVNYVKDRMAGLQMAVGLNYAATARGTQLSLLNVGGDVKGMQLGLVNVAGKMNGLQLGIVNVADEMESGVPVGMLSIVRNGQFHVEAFGNDVNFANAAFKVGSRTFYTTVVVGMGHTTGSQGPSHWTLGFGLGAHLPVNERLFVDVDGVTSSVYDWDASFTTTRLWHQVRVIGGFQITKRFSVIGGPTMNLMHGVDGDAITGLSSFSREGPKHFIWWPGVQLGVRL</sequence>
<dbReference type="EMBL" id="CP071090">
    <property type="protein sequence ID" value="QSQ27020.1"/>
    <property type="molecule type" value="Genomic_DNA"/>
</dbReference>